<reference evidence="2 3" key="1">
    <citation type="journal article" date="2014" name="Agronomy (Basel)">
        <title>A Draft Genome Sequence for Ensete ventricosum, the Drought-Tolerant Tree Against Hunger.</title>
        <authorList>
            <person name="Harrison J."/>
            <person name="Moore K.A."/>
            <person name="Paszkiewicz K."/>
            <person name="Jones T."/>
            <person name="Grant M."/>
            <person name="Ambacheew D."/>
            <person name="Muzemil S."/>
            <person name="Studholme D.J."/>
        </authorList>
    </citation>
    <scope>NUCLEOTIDE SEQUENCE [LARGE SCALE GENOMIC DNA]</scope>
</reference>
<evidence type="ECO:0000313" key="2">
    <source>
        <dbReference type="EMBL" id="RRT65192.1"/>
    </source>
</evidence>
<protein>
    <submittedName>
        <fullName evidence="2">Uncharacterized protein</fullName>
    </submittedName>
</protein>
<accession>A0A426ZMG7</accession>
<dbReference type="Proteomes" id="UP000287651">
    <property type="component" value="Unassembled WGS sequence"/>
</dbReference>
<feature type="compositionally biased region" description="Acidic residues" evidence="1">
    <location>
        <begin position="26"/>
        <end position="36"/>
    </location>
</feature>
<feature type="compositionally biased region" description="Basic and acidic residues" evidence="1">
    <location>
        <begin position="16"/>
        <end position="25"/>
    </location>
</feature>
<dbReference type="AlphaFoldDB" id="A0A426ZMG7"/>
<proteinExistence type="predicted"/>
<sequence length="122" mass="13701">MAERSERGYGQLAKMDSTESRWVARDEEEDSDEEGESSSQRMGLESEEEDDNVAQRLIRTGPRIDSFDVEALEVPGAPRNDSEVGGTFALYSLICRNAKASLLPNQLPSDARISSFRLKMKW</sequence>
<evidence type="ECO:0000313" key="3">
    <source>
        <dbReference type="Proteomes" id="UP000287651"/>
    </source>
</evidence>
<organism evidence="2 3">
    <name type="scientific">Ensete ventricosum</name>
    <name type="common">Abyssinian banana</name>
    <name type="synonym">Musa ensete</name>
    <dbReference type="NCBI Taxonomy" id="4639"/>
    <lineage>
        <taxon>Eukaryota</taxon>
        <taxon>Viridiplantae</taxon>
        <taxon>Streptophyta</taxon>
        <taxon>Embryophyta</taxon>
        <taxon>Tracheophyta</taxon>
        <taxon>Spermatophyta</taxon>
        <taxon>Magnoliopsida</taxon>
        <taxon>Liliopsida</taxon>
        <taxon>Zingiberales</taxon>
        <taxon>Musaceae</taxon>
        <taxon>Ensete</taxon>
    </lineage>
</organism>
<feature type="region of interest" description="Disordered" evidence="1">
    <location>
        <begin position="1"/>
        <end position="53"/>
    </location>
</feature>
<name>A0A426ZMG7_ENSVE</name>
<comment type="caution">
    <text evidence="2">The sequence shown here is derived from an EMBL/GenBank/DDBJ whole genome shotgun (WGS) entry which is preliminary data.</text>
</comment>
<gene>
    <name evidence="2" type="ORF">B296_00039900</name>
</gene>
<evidence type="ECO:0000256" key="1">
    <source>
        <dbReference type="SAM" id="MobiDB-lite"/>
    </source>
</evidence>
<dbReference type="EMBL" id="AMZH03005899">
    <property type="protein sequence ID" value="RRT65192.1"/>
    <property type="molecule type" value="Genomic_DNA"/>
</dbReference>